<gene>
    <name evidence="1" type="ORF">CDCA_CDCA01G0353</name>
</gene>
<dbReference type="InterPro" id="IPR027417">
    <property type="entry name" value="P-loop_NTPase"/>
</dbReference>
<name>A0AAV9IQ19_CYACA</name>
<sequence>MLSSCTVFANHKGGCGKSVLLFQAACEFARQHPNQVVLVMDMTVVGDLTRLLIGGDAFERASAATLSELAAVQGGTTKLLFDALVFEQGYQASANRAAEGTSGGGAGPMSFMSRLRQTFVAGGGADNNAAARYRFPVEKYLLRVADANRHIPPNLYLSMSSGTGTQHPFSPSERMTVCRGLRRSLSIASEAYQVFFDTDGDLHFSDYTEIALGMADHIIVPLFPSFTDFHRVETFMEELFKMHQEGESDAKIQLMVWNNVDVHLNKPWLPVSRNVTPTKAAQTVIEKLNYLLAGVAAQYNTLFVHPIPDGASDREAAEHFSEHSSMIVRTFGVTGMASADLGIPFCSMEPGPLTGGAVDYQIGADMLEHLRTNVRELADAL</sequence>
<accession>A0AAV9IQ19</accession>
<dbReference type="AlphaFoldDB" id="A0AAV9IQ19"/>
<dbReference type="EMBL" id="JANCYW010000001">
    <property type="protein sequence ID" value="KAK4534328.1"/>
    <property type="molecule type" value="Genomic_DNA"/>
</dbReference>
<keyword evidence="2" id="KW-1185">Reference proteome</keyword>
<protein>
    <submittedName>
        <fullName evidence="1">Uncharacterized protein</fullName>
    </submittedName>
</protein>
<evidence type="ECO:0000313" key="1">
    <source>
        <dbReference type="EMBL" id="KAK4534328.1"/>
    </source>
</evidence>
<organism evidence="1 2">
    <name type="scientific">Cyanidium caldarium</name>
    <name type="common">Red alga</name>
    <dbReference type="NCBI Taxonomy" id="2771"/>
    <lineage>
        <taxon>Eukaryota</taxon>
        <taxon>Rhodophyta</taxon>
        <taxon>Bangiophyceae</taxon>
        <taxon>Cyanidiales</taxon>
        <taxon>Cyanidiaceae</taxon>
        <taxon>Cyanidium</taxon>
    </lineage>
</organism>
<dbReference type="Proteomes" id="UP001301350">
    <property type="component" value="Unassembled WGS sequence"/>
</dbReference>
<dbReference type="PANTHER" id="PTHR13696:SF99">
    <property type="entry name" value="COBYRINIC ACID AC-DIAMIDE SYNTHASE"/>
    <property type="match status" value="1"/>
</dbReference>
<proteinExistence type="predicted"/>
<evidence type="ECO:0000313" key="2">
    <source>
        <dbReference type="Proteomes" id="UP001301350"/>
    </source>
</evidence>
<dbReference type="Gene3D" id="3.40.50.300">
    <property type="entry name" value="P-loop containing nucleotide triphosphate hydrolases"/>
    <property type="match status" value="1"/>
</dbReference>
<comment type="caution">
    <text evidence="1">The sequence shown here is derived from an EMBL/GenBank/DDBJ whole genome shotgun (WGS) entry which is preliminary data.</text>
</comment>
<reference evidence="1 2" key="1">
    <citation type="submission" date="2022-07" db="EMBL/GenBank/DDBJ databases">
        <title>Genome-wide signatures of adaptation to extreme environments.</title>
        <authorList>
            <person name="Cho C.H."/>
            <person name="Yoon H.S."/>
        </authorList>
    </citation>
    <scope>NUCLEOTIDE SEQUENCE [LARGE SCALE GENOMIC DNA]</scope>
    <source>
        <strain evidence="1 2">DBV 063 E5</strain>
    </source>
</reference>
<dbReference type="SUPFAM" id="SSF52540">
    <property type="entry name" value="P-loop containing nucleoside triphosphate hydrolases"/>
    <property type="match status" value="1"/>
</dbReference>
<dbReference type="InterPro" id="IPR050678">
    <property type="entry name" value="DNA_Partitioning_ATPase"/>
</dbReference>
<dbReference type="PANTHER" id="PTHR13696">
    <property type="entry name" value="P-LOOP CONTAINING NUCLEOSIDE TRIPHOSPHATE HYDROLASE"/>
    <property type="match status" value="1"/>
</dbReference>